<dbReference type="OrthoDB" id="4757095at2759"/>
<dbReference type="EMBL" id="CAJPDR010000358">
    <property type="protein sequence ID" value="CAF9933690.1"/>
    <property type="molecule type" value="Genomic_DNA"/>
</dbReference>
<evidence type="ECO:0000256" key="1">
    <source>
        <dbReference type="SAM" id="MobiDB-lite"/>
    </source>
</evidence>
<feature type="domain" description="DUF7730" evidence="2">
    <location>
        <begin position="123"/>
        <end position="311"/>
    </location>
</feature>
<dbReference type="PANTHER" id="PTHR38790">
    <property type="entry name" value="2EXR DOMAIN-CONTAINING PROTEIN-RELATED"/>
    <property type="match status" value="1"/>
</dbReference>
<proteinExistence type="predicted"/>
<name>A0A8H3G0T8_9LECA</name>
<sequence length="411" mass="46707">MAKKKTTPARAPKKGLLGKKTNIDKLIEEANKKKPLSGTKLPPGTASVRLPSLQPTSQGNPRGPSQMYRRQPRKVVPGLIQDQKSVSLRLDGLHRPEKPLVCLPCEPNTKRSLRYAPKGHFPFLKLPGELRNKIYDYAIVKQYYEIEWVDNNHKNKSLTYRLPRLGRAYGPHLESGAARRRRQFDYSQRVPSQKQLAEGSIYPGPAALLVVCGRMHKEACSVFYSKSTFTFHGLGALRQFLNNLSPIATESLTRLAIKYRAYGEPNRTEDQMWKAKHDRLWEDLCWRIADQCSSLTRLSLDLTLNKSPLWFAPFDLADKAGIGAQWIKPLWAFQDVGIQRCWVRLHCLSKDSSVLEVESWKVRKEILGASWNEKAEAQHDAYGFEKRHNGAKEAKKGMVLRLRIDGGLEGA</sequence>
<dbReference type="AlphaFoldDB" id="A0A8H3G0T8"/>
<evidence type="ECO:0000313" key="3">
    <source>
        <dbReference type="EMBL" id="CAF9933690.1"/>
    </source>
</evidence>
<reference evidence="3" key="1">
    <citation type="submission" date="2021-03" db="EMBL/GenBank/DDBJ databases">
        <authorList>
            <person name="Tagirdzhanova G."/>
        </authorList>
    </citation>
    <scope>NUCLEOTIDE SEQUENCE</scope>
</reference>
<dbReference type="Proteomes" id="UP000664203">
    <property type="component" value="Unassembled WGS sequence"/>
</dbReference>
<feature type="compositionally biased region" description="Basic residues" evidence="1">
    <location>
        <begin position="1"/>
        <end position="17"/>
    </location>
</feature>
<accession>A0A8H3G0T8</accession>
<gene>
    <name evidence="3" type="ORF">ALECFALPRED_005663</name>
</gene>
<comment type="caution">
    <text evidence="3">The sequence shown here is derived from an EMBL/GenBank/DDBJ whole genome shotgun (WGS) entry which is preliminary data.</text>
</comment>
<keyword evidence="4" id="KW-1185">Reference proteome</keyword>
<dbReference type="InterPro" id="IPR056632">
    <property type="entry name" value="DUF7730"/>
</dbReference>
<dbReference type="PANTHER" id="PTHR38790:SF8">
    <property type="entry name" value="F-BOX DOMAIN-CONTAINING PROTEIN"/>
    <property type="match status" value="1"/>
</dbReference>
<evidence type="ECO:0000313" key="4">
    <source>
        <dbReference type="Proteomes" id="UP000664203"/>
    </source>
</evidence>
<protein>
    <recommendedName>
        <fullName evidence="2">DUF7730 domain-containing protein</fullName>
    </recommendedName>
</protein>
<evidence type="ECO:0000259" key="2">
    <source>
        <dbReference type="Pfam" id="PF24864"/>
    </source>
</evidence>
<organism evidence="3 4">
    <name type="scientific">Alectoria fallacina</name>
    <dbReference type="NCBI Taxonomy" id="1903189"/>
    <lineage>
        <taxon>Eukaryota</taxon>
        <taxon>Fungi</taxon>
        <taxon>Dikarya</taxon>
        <taxon>Ascomycota</taxon>
        <taxon>Pezizomycotina</taxon>
        <taxon>Lecanoromycetes</taxon>
        <taxon>OSLEUM clade</taxon>
        <taxon>Lecanoromycetidae</taxon>
        <taxon>Lecanorales</taxon>
        <taxon>Lecanorineae</taxon>
        <taxon>Parmeliaceae</taxon>
        <taxon>Alectoria</taxon>
    </lineage>
</organism>
<feature type="compositionally biased region" description="Basic and acidic residues" evidence="1">
    <location>
        <begin position="21"/>
        <end position="32"/>
    </location>
</feature>
<dbReference type="Pfam" id="PF24864">
    <property type="entry name" value="DUF7730"/>
    <property type="match status" value="1"/>
</dbReference>
<feature type="region of interest" description="Disordered" evidence="1">
    <location>
        <begin position="1"/>
        <end position="69"/>
    </location>
</feature>